<protein>
    <recommendedName>
        <fullName evidence="3">DUF3269 family protein</fullName>
    </recommendedName>
</protein>
<dbReference type="InterPro" id="IPR021687">
    <property type="entry name" value="DUF3269"/>
</dbReference>
<reference evidence="2" key="2">
    <citation type="submission" date="2015-03" db="EMBL/GenBank/DDBJ databases">
        <title>Complete genome analysis of two new bacteriophages isolated from impetigo strains of Staphylococcus aureus.</title>
        <authorList>
            <person name="Botka T."/>
            <person name="Ruzickova V."/>
            <person name="Konecna H."/>
            <person name="Pantucek R."/>
            <person name="Rychlik I."/>
            <person name="Zdrahal Z."/>
            <person name="Petras P."/>
            <person name="Doskar J."/>
        </authorList>
    </citation>
    <scope>NUCLEOTIDE SEQUENCE [LARGE SCALE GENOMIC DNA]</scope>
</reference>
<evidence type="ECO:0000313" key="1">
    <source>
        <dbReference type="EMBL" id="AKC04699.1"/>
    </source>
</evidence>
<proteinExistence type="predicted"/>
<dbReference type="Proteomes" id="UP000033300">
    <property type="component" value="Segment"/>
</dbReference>
<evidence type="ECO:0000313" key="2">
    <source>
        <dbReference type="Proteomes" id="UP000033300"/>
    </source>
</evidence>
<reference evidence="1 2" key="1">
    <citation type="journal article" date="2015" name="Virus Genes">
        <title>Complete genome analysis of two new bacteriophages isolated from impetigo strains of Staphylococcus aureus.</title>
        <authorList>
            <person name="Botka T."/>
            <person name="Ruzickova V."/>
            <person name="Konecna H."/>
            <person name="Pantucek R."/>
            <person name="Rychlik I."/>
            <person name="Zdrahal Z."/>
            <person name="Petras P."/>
            <person name="Doskar J."/>
        </authorList>
    </citation>
    <scope>NUCLEOTIDE SEQUENCE [LARGE SCALE GENOMIC DNA]</scope>
</reference>
<organism evidence="1 2">
    <name type="scientific">Staphylococcus phage B236</name>
    <dbReference type="NCBI Taxonomy" id="1636205"/>
    <lineage>
        <taxon>Viruses</taxon>
        <taxon>Duplodnaviria</taxon>
        <taxon>Heunggongvirae</taxon>
        <taxon>Uroviricota</taxon>
        <taxon>Caudoviricetes</taxon>
        <taxon>Azeredovirinae</taxon>
        <taxon>Phietavirus</taxon>
        <taxon>Phietavirus B236</taxon>
    </lineage>
</organism>
<dbReference type="Pfam" id="PF11673">
    <property type="entry name" value="DUF3269"/>
    <property type="match status" value="1"/>
</dbReference>
<keyword evidence="2" id="KW-1185">Reference proteome</keyword>
<dbReference type="RefSeq" id="YP_009209147.1">
    <property type="nucleotide sequence ID" value="NC_028915.1"/>
</dbReference>
<name>A0A0E3XCY0_9CAUD</name>
<evidence type="ECO:0008006" key="3">
    <source>
        <dbReference type="Google" id="ProtNLM"/>
    </source>
</evidence>
<dbReference type="KEGG" id="vg:26635611"/>
<accession>A0A0E3XCY0</accession>
<dbReference type="EMBL" id="KP893290">
    <property type="protein sequence ID" value="AKC04699.1"/>
    <property type="molecule type" value="Genomic_DNA"/>
</dbReference>
<dbReference type="OrthoDB" id="20949at10239"/>
<dbReference type="GeneID" id="26635611"/>
<sequence>MLKMPKEKYYLYREDGAEDIKVIKYKDNTNEVYSLTGAHFSDEKKIMTDRDLKRFKGAHGLLYEHQLGLQATIFDI</sequence>